<organism evidence="1 2">
    <name type="scientific">Mycobacterium phage Mercurio</name>
    <dbReference type="NCBI Taxonomy" id="2575612"/>
    <lineage>
        <taxon>Viruses</taxon>
        <taxon>Duplodnaviria</taxon>
        <taxon>Heunggongvirae</taxon>
        <taxon>Uroviricota</taxon>
        <taxon>Caudoviricetes</taxon>
        <taxon>Gclasvirinae</taxon>
        <taxon>Jolieduovirus</taxon>
        <taxon>Jolieduovirus mercurio</taxon>
    </lineage>
</organism>
<dbReference type="EMBL" id="MN234219">
    <property type="protein sequence ID" value="QFG06053.1"/>
    <property type="molecule type" value="Genomic_DNA"/>
</dbReference>
<keyword evidence="2" id="KW-1185">Reference proteome</keyword>
<reference evidence="1 2" key="1">
    <citation type="submission" date="2019-07" db="EMBL/GenBank/DDBJ databases">
        <authorList>
            <person name="Divens A.M."/>
            <person name="Garlena R.A."/>
            <person name="Russell D.A."/>
            <person name="Pope W.H."/>
            <person name="Jacobs-Sera D."/>
            <person name="Hatfull G.F."/>
        </authorList>
    </citation>
    <scope>NUCLEOTIDE SEQUENCE [LARGE SCALE GENOMIC DNA]</scope>
</reference>
<evidence type="ECO:0000313" key="2">
    <source>
        <dbReference type="Proteomes" id="UP000326063"/>
    </source>
</evidence>
<sequence>MSTTEDAIVYDDRARAFVQARDLLESARATREAWAQAVEDDRAAPDELPAEYWAAIAEANVLAQLARCDAGVGMMAGAYAVQAKTVDRRSRRIEARDRARAQLEANRRVRGGAAVAPWREGMEVRLTEGDYAGRRGLIYSLDLDNQPPIVTVELAPPGRPDDPSEPIVLTVLPSQIELVVE</sequence>
<dbReference type="Proteomes" id="UP000326063">
    <property type="component" value="Segment"/>
</dbReference>
<proteinExistence type="predicted"/>
<gene>
    <name evidence="1" type="primary">51</name>
    <name evidence="1" type="ORF">PBI_MERCURIO_51</name>
</gene>
<evidence type="ECO:0000313" key="1">
    <source>
        <dbReference type="EMBL" id="QFG06053.1"/>
    </source>
</evidence>
<protein>
    <submittedName>
        <fullName evidence="1">Uncharacterized protein</fullName>
    </submittedName>
</protein>
<dbReference type="GeneID" id="63926148"/>
<dbReference type="KEGG" id="vg:63926148"/>
<name>A0A5J6T6P7_9CAUD</name>
<accession>A0A5J6T6P7</accession>
<dbReference type="RefSeq" id="YP_010051657.1">
    <property type="nucleotide sequence ID" value="NC_054445.1"/>
</dbReference>